<dbReference type="AlphaFoldDB" id="A0A078AN91"/>
<reference evidence="13 14" key="1">
    <citation type="submission" date="2014-06" db="EMBL/GenBank/DDBJ databases">
        <authorList>
            <person name="Swart Estienne"/>
        </authorList>
    </citation>
    <scope>NUCLEOTIDE SEQUENCE [LARGE SCALE GENOMIC DNA]</scope>
    <source>
        <strain evidence="13 14">130c</strain>
    </source>
</reference>
<comment type="similarity">
    <text evidence="1 11">Belongs to the thymidine kinase family.</text>
</comment>
<evidence type="ECO:0000313" key="14">
    <source>
        <dbReference type="Proteomes" id="UP000039865"/>
    </source>
</evidence>
<dbReference type="InterPro" id="IPR020633">
    <property type="entry name" value="Thymidine_kinase_CS"/>
</dbReference>
<dbReference type="GO" id="GO:0046104">
    <property type="term" value="P:thymidine metabolic process"/>
    <property type="evidence" value="ECO:0007669"/>
    <property type="project" value="TreeGrafter"/>
</dbReference>
<evidence type="ECO:0000256" key="5">
    <source>
        <dbReference type="ARBA" id="ARBA00022723"/>
    </source>
</evidence>
<dbReference type="PROSITE" id="PS00603">
    <property type="entry name" value="TK_CELLULAR_TYPE"/>
    <property type="match status" value="1"/>
</dbReference>
<dbReference type="PANTHER" id="PTHR11441">
    <property type="entry name" value="THYMIDINE KINASE"/>
    <property type="match status" value="1"/>
</dbReference>
<keyword evidence="7 13" id="KW-0418">Kinase</keyword>
<dbReference type="InParanoid" id="A0A078AN91"/>
<feature type="compositionally biased region" description="Basic and acidic residues" evidence="12">
    <location>
        <begin position="257"/>
        <end position="266"/>
    </location>
</feature>
<name>A0A078AN91_STYLE</name>
<keyword evidence="14" id="KW-1185">Reference proteome</keyword>
<evidence type="ECO:0000256" key="1">
    <source>
        <dbReference type="ARBA" id="ARBA00007587"/>
    </source>
</evidence>
<protein>
    <recommendedName>
        <fullName evidence="2">thymidine kinase</fullName>
        <ecNumber evidence="2">2.7.1.21</ecNumber>
    </recommendedName>
</protein>
<evidence type="ECO:0000256" key="3">
    <source>
        <dbReference type="ARBA" id="ARBA00022634"/>
    </source>
</evidence>
<evidence type="ECO:0000256" key="6">
    <source>
        <dbReference type="ARBA" id="ARBA00022741"/>
    </source>
</evidence>
<evidence type="ECO:0000256" key="10">
    <source>
        <dbReference type="ARBA" id="ARBA00048254"/>
    </source>
</evidence>
<evidence type="ECO:0000256" key="8">
    <source>
        <dbReference type="ARBA" id="ARBA00022833"/>
    </source>
</evidence>
<proteinExistence type="inferred from homology"/>
<dbReference type="GO" id="GO:0046872">
    <property type="term" value="F:metal ion binding"/>
    <property type="evidence" value="ECO:0007669"/>
    <property type="project" value="UniProtKB-KW"/>
</dbReference>
<evidence type="ECO:0000256" key="7">
    <source>
        <dbReference type="ARBA" id="ARBA00022777"/>
    </source>
</evidence>
<sequence length="307" mass="35034">MNSENINYQNQSINTYTQKGRIELILGPMFSGKSTELVRIIKRHRIAHKKCLIVKHILDDRYSAPNYLSTHDRVQMEAIACQSLINEVIKHKVYEEYDVIGIDEAQFFQDIVEGCETLAKLGKVVIVASLDGTYQRKPFGSLLNLIPLAEKVRKLSAICKDCFDSASFTIRIKTNACVVDTNHNTQDDKTSPIDNANLNTNITYPEEIYSSEDQIEIIGGEELYKPVCRQCYYRHTKINQKQAQAIPKFGNNSPANDKNDNIRNSDKMSQTQQSEIKDTEKQSMNDLNGSNKQEQQLMMIYQQAVLI</sequence>
<dbReference type="PANTHER" id="PTHR11441:SF0">
    <property type="entry name" value="THYMIDINE KINASE, CYTOSOLIC"/>
    <property type="match status" value="1"/>
</dbReference>
<gene>
    <name evidence="13" type="primary">Contig10279.g10964</name>
    <name evidence="13" type="ORF">STYLEM_12416</name>
</gene>
<evidence type="ECO:0000256" key="11">
    <source>
        <dbReference type="RuleBase" id="RU004165"/>
    </source>
</evidence>
<keyword evidence="6" id="KW-0547">Nucleotide-binding</keyword>
<dbReference type="GO" id="GO:0071897">
    <property type="term" value="P:DNA biosynthetic process"/>
    <property type="evidence" value="ECO:0007669"/>
    <property type="project" value="UniProtKB-KW"/>
</dbReference>
<evidence type="ECO:0000256" key="12">
    <source>
        <dbReference type="SAM" id="MobiDB-lite"/>
    </source>
</evidence>
<dbReference type="EC" id="2.7.1.21" evidence="2"/>
<accession>A0A078AN91</accession>
<dbReference type="SUPFAM" id="SSF57716">
    <property type="entry name" value="Glucocorticoid receptor-like (DNA-binding domain)"/>
    <property type="match status" value="1"/>
</dbReference>
<feature type="region of interest" description="Disordered" evidence="12">
    <location>
        <begin position="243"/>
        <end position="291"/>
    </location>
</feature>
<dbReference type="GO" id="GO:0004797">
    <property type="term" value="F:thymidine kinase activity"/>
    <property type="evidence" value="ECO:0007669"/>
    <property type="project" value="UniProtKB-EC"/>
</dbReference>
<evidence type="ECO:0000256" key="2">
    <source>
        <dbReference type="ARBA" id="ARBA00012118"/>
    </source>
</evidence>
<comment type="catalytic activity">
    <reaction evidence="10">
        <text>thymidine + ATP = dTMP + ADP + H(+)</text>
        <dbReference type="Rhea" id="RHEA:19129"/>
        <dbReference type="ChEBI" id="CHEBI:15378"/>
        <dbReference type="ChEBI" id="CHEBI:17748"/>
        <dbReference type="ChEBI" id="CHEBI:30616"/>
        <dbReference type="ChEBI" id="CHEBI:63528"/>
        <dbReference type="ChEBI" id="CHEBI:456216"/>
        <dbReference type="EC" id="2.7.1.21"/>
    </reaction>
</comment>
<dbReference type="GO" id="GO:0005524">
    <property type="term" value="F:ATP binding"/>
    <property type="evidence" value="ECO:0007669"/>
    <property type="project" value="UniProtKB-KW"/>
</dbReference>
<keyword evidence="8" id="KW-0862">Zinc</keyword>
<dbReference type="Pfam" id="PF00265">
    <property type="entry name" value="TK"/>
    <property type="match status" value="1"/>
</dbReference>
<dbReference type="Proteomes" id="UP000039865">
    <property type="component" value="Unassembled WGS sequence"/>
</dbReference>
<dbReference type="Gene3D" id="3.40.50.300">
    <property type="entry name" value="P-loop containing nucleotide triphosphate hydrolases"/>
    <property type="match status" value="1"/>
</dbReference>
<evidence type="ECO:0000256" key="4">
    <source>
        <dbReference type="ARBA" id="ARBA00022679"/>
    </source>
</evidence>
<dbReference type="InterPro" id="IPR001267">
    <property type="entry name" value="Thymidine_kinase"/>
</dbReference>
<dbReference type="InterPro" id="IPR027417">
    <property type="entry name" value="P-loop_NTPase"/>
</dbReference>
<evidence type="ECO:0000256" key="9">
    <source>
        <dbReference type="ARBA" id="ARBA00022840"/>
    </source>
</evidence>
<keyword evidence="5" id="KW-0479">Metal-binding</keyword>
<dbReference type="GO" id="GO:0042802">
    <property type="term" value="F:identical protein binding"/>
    <property type="evidence" value="ECO:0007669"/>
    <property type="project" value="UniProtKB-ARBA"/>
</dbReference>
<evidence type="ECO:0000313" key="13">
    <source>
        <dbReference type="EMBL" id="CDW83371.1"/>
    </source>
</evidence>
<organism evidence="13 14">
    <name type="scientific">Stylonychia lemnae</name>
    <name type="common">Ciliate</name>
    <dbReference type="NCBI Taxonomy" id="5949"/>
    <lineage>
        <taxon>Eukaryota</taxon>
        <taxon>Sar</taxon>
        <taxon>Alveolata</taxon>
        <taxon>Ciliophora</taxon>
        <taxon>Intramacronucleata</taxon>
        <taxon>Spirotrichea</taxon>
        <taxon>Stichotrichia</taxon>
        <taxon>Sporadotrichida</taxon>
        <taxon>Oxytrichidae</taxon>
        <taxon>Stylonychinae</taxon>
        <taxon>Stylonychia</taxon>
    </lineage>
</organism>
<dbReference type="FunFam" id="3.40.50.300:FF:001270">
    <property type="entry name" value="Thymidine kinase"/>
    <property type="match status" value="1"/>
</dbReference>
<keyword evidence="4" id="KW-0808">Transferase</keyword>
<dbReference type="SUPFAM" id="SSF52540">
    <property type="entry name" value="P-loop containing nucleoside triphosphate hydrolases"/>
    <property type="match status" value="1"/>
</dbReference>
<dbReference type="EMBL" id="CCKQ01011798">
    <property type="protein sequence ID" value="CDW83371.1"/>
    <property type="molecule type" value="Genomic_DNA"/>
</dbReference>
<keyword evidence="9" id="KW-0067">ATP-binding</keyword>
<dbReference type="Gene3D" id="3.30.60.20">
    <property type="match status" value="1"/>
</dbReference>
<dbReference type="OrthoDB" id="439028at2759"/>
<keyword evidence="3" id="KW-0237">DNA synthesis</keyword>